<feature type="domain" description="Response regulatory" evidence="3">
    <location>
        <begin position="18"/>
        <end position="132"/>
    </location>
</feature>
<dbReference type="InterPro" id="IPR011006">
    <property type="entry name" value="CheY-like_superfamily"/>
</dbReference>
<evidence type="ECO:0000256" key="1">
    <source>
        <dbReference type="ARBA" id="ARBA00022801"/>
    </source>
</evidence>
<name>A0ABV9DC94_9MICO</name>
<dbReference type="EC" id="3.1.3.16" evidence="4"/>
<dbReference type="CDD" id="cd00156">
    <property type="entry name" value="REC"/>
    <property type="match status" value="1"/>
</dbReference>
<dbReference type="Gene3D" id="3.40.50.2300">
    <property type="match status" value="1"/>
</dbReference>
<dbReference type="Pfam" id="PF00072">
    <property type="entry name" value="Response_reg"/>
    <property type="match status" value="1"/>
</dbReference>
<gene>
    <name evidence="4" type="ORF">ACFO3F_13975</name>
</gene>
<dbReference type="InterPro" id="IPR001789">
    <property type="entry name" value="Sig_transdc_resp-reg_receiver"/>
</dbReference>
<keyword evidence="1 4" id="KW-0378">Hydrolase</keyword>
<dbReference type="Proteomes" id="UP001595955">
    <property type="component" value="Unassembled WGS sequence"/>
</dbReference>
<organism evidence="4 5">
    <name type="scientific">Georgenia faecalis</name>
    <dbReference type="NCBI Taxonomy" id="2483799"/>
    <lineage>
        <taxon>Bacteria</taxon>
        <taxon>Bacillati</taxon>
        <taxon>Actinomycetota</taxon>
        <taxon>Actinomycetes</taxon>
        <taxon>Micrococcales</taxon>
        <taxon>Bogoriellaceae</taxon>
        <taxon>Georgenia</taxon>
    </lineage>
</organism>
<proteinExistence type="predicted"/>
<dbReference type="InterPro" id="IPR001932">
    <property type="entry name" value="PPM-type_phosphatase-like_dom"/>
</dbReference>
<evidence type="ECO:0000256" key="2">
    <source>
        <dbReference type="PROSITE-ProRule" id="PRU00169"/>
    </source>
</evidence>
<dbReference type="PROSITE" id="PS50110">
    <property type="entry name" value="RESPONSE_REGULATORY"/>
    <property type="match status" value="1"/>
</dbReference>
<dbReference type="GO" id="GO:0004722">
    <property type="term" value="F:protein serine/threonine phosphatase activity"/>
    <property type="evidence" value="ECO:0007669"/>
    <property type="project" value="UniProtKB-EC"/>
</dbReference>
<dbReference type="RefSeq" id="WP_164471431.1">
    <property type="nucleotide sequence ID" value="NZ_CP033325.1"/>
</dbReference>
<evidence type="ECO:0000313" key="5">
    <source>
        <dbReference type="Proteomes" id="UP001595955"/>
    </source>
</evidence>
<dbReference type="Pfam" id="PF07228">
    <property type="entry name" value="SpoIIE"/>
    <property type="match status" value="1"/>
</dbReference>
<dbReference type="SMART" id="SM00331">
    <property type="entry name" value="PP2C_SIG"/>
    <property type="match status" value="1"/>
</dbReference>
<dbReference type="EMBL" id="JBHSGF010000011">
    <property type="protein sequence ID" value="MFC4556357.1"/>
    <property type="molecule type" value="Genomic_DNA"/>
</dbReference>
<evidence type="ECO:0000259" key="3">
    <source>
        <dbReference type="PROSITE" id="PS50110"/>
    </source>
</evidence>
<keyword evidence="2" id="KW-0597">Phosphoprotein</keyword>
<dbReference type="SMART" id="SM00448">
    <property type="entry name" value="REC"/>
    <property type="match status" value="1"/>
</dbReference>
<dbReference type="InterPro" id="IPR052016">
    <property type="entry name" value="Bact_Sigma-Reg"/>
</dbReference>
<reference evidence="5" key="1">
    <citation type="journal article" date="2019" name="Int. J. Syst. Evol. Microbiol.">
        <title>The Global Catalogue of Microorganisms (GCM) 10K type strain sequencing project: providing services to taxonomists for standard genome sequencing and annotation.</title>
        <authorList>
            <consortium name="The Broad Institute Genomics Platform"/>
            <consortium name="The Broad Institute Genome Sequencing Center for Infectious Disease"/>
            <person name="Wu L."/>
            <person name="Ma J."/>
        </authorList>
    </citation>
    <scope>NUCLEOTIDE SEQUENCE [LARGE SCALE GENOMIC DNA]</scope>
    <source>
        <strain evidence="5">JCM 3369</strain>
    </source>
</reference>
<protein>
    <submittedName>
        <fullName evidence="4">PP2C family protein-serine/threonine phosphatase</fullName>
        <ecNumber evidence="4">3.1.3.16</ecNumber>
    </submittedName>
</protein>
<dbReference type="SUPFAM" id="SSF52172">
    <property type="entry name" value="CheY-like"/>
    <property type="match status" value="1"/>
</dbReference>
<dbReference type="PANTHER" id="PTHR43156">
    <property type="entry name" value="STAGE II SPORULATION PROTEIN E-RELATED"/>
    <property type="match status" value="1"/>
</dbReference>
<comment type="caution">
    <text evidence="4">The sequence shown here is derived from an EMBL/GenBank/DDBJ whole genome shotgun (WGS) entry which is preliminary data.</text>
</comment>
<sequence length="387" mass="40346">MHDHAVRATPAPAAEALHILLVEDDDGDAFLVEELLAEADLRPDLTRAWSLEAALDALAVPVDCVLLDLGLPDASGLDALVRLREVSDAALVVLTGLDDAARGVQAVAAGAQDYLVKGTVDGELLGRAVRYAVERRRAEQERAVHEATRRRAEQTSRLERNLLAAPSLPQGDVHVTVRDRVGDAGVLGSDVYDAVQRPDGSVLALVGNVAGDGPDAAALGACLRIAWRALALADLAPEEVLQGLERVLRTERGQTGLAASAVVAALDGHHARVWLAAHPAPLVVGPDGVRPVSATNGPALGAGGDTWVPAELHLADGERLLLFSEGLTSARRDGGEPLGEDRLRQVLLQASGQAADDAGLADAVVRVAGRYGAPDDHLALLVLRPPA</sequence>
<accession>A0ABV9DC94</accession>
<evidence type="ECO:0000313" key="4">
    <source>
        <dbReference type="EMBL" id="MFC4556357.1"/>
    </source>
</evidence>
<dbReference type="PANTHER" id="PTHR43156:SF2">
    <property type="entry name" value="STAGE II SPORULATION PROTEIN E"/>
    <property type="match status" value="1"/>
</dbReference>
<keyword evidence="5" id="KW-1185">Reference proteome</keyword>
<dbReference type="Gene3D" id="3.60.40.10">
    <property type="entry name" value="PPM-type phosphatase domain"/>
    <property type="match status" value="1"/>
</dbReference>
<feature type="modified residue" description="4-aspartylphosphate" evidence="2">
    <location>
        <position position="68"/>
    </location>
</feature>
<dbReference type="InterPro" id="IPR036457">
    <property type="entry name" value="PPM-type-like_dom_sf"/>
</dbReference>